<dbReference type="Proteomes" id="UP000494106">
    <property type="component" value="Unassembled WGS sequence"/>
</dbReference>
<keyword evidence="2" id="KW-1185">Reference proteome</keyword>
<protein>
    <submittedName>
        <fullName evidence="1">Uncharacterized protein</fullName>
    </submittedName>
</protein>
<evidence type="ECO:0000313" key="1">
    <source>
        <dbReference type="EMBL" id="CAB3236671.1"/>
    </source>
</evidence>
<name>A0A8S0ZXD7_ARCPL</name>
<organism evidence="1 2">
    <name type="scientific">Arctia plantaginis</name>
    <name type="common">Wood tiger moth</name>
    <name type="synonym">Phalaena plantaginis</name>
    <dbReference type="NCBI Taxonomy" id="874455"/>
    <lineage>
        <taxon>Eukaryota</taxon>
        <taxon>Metazoa</taxon>
        <taxon>Ecdysozoa</taxon>
        <taxon>Arthropoda</taxon>
        <taxon>Hexapoda</taxon>
        <taxon>Insecta</taxon>
        <taxon>Pterygota</taxon>
        <taxon>Neoptera</taxon>
        <taxon>Endopterygota</taxon>
        <taxon>Lepidoptera</taxon>
        <taxon>Glossata</taxon>
        <taxon>Ditrysia</taxon>
        <taxon>Noctuoidea</taxon>
        <taxon>Erebidae</taxon>
        <taxon>Arctiinae</taxon>
        <taxon>Arctia</taxon>
    </lineage>
</organism>
<dbReference type="OrthoDB" id="7489784at2759"/>
<dbReference type="EMBL" id="CADEBC010000488">
    <property type="protein sequence ID" value="CAB3236671.1"/>
    <property type="molecule type" value="Genomic_DNA"/>
</dbReference>
<proteinExistence type="predicted"/>
<dbReference type="AlphaFoldDB" id="A0A8S0ZXD7"/>
<accession>A0A8S0ZXD7</accession>
<reference evidence="1 2" key="1">
    <citation type="submission" date="2020-04" db="EMBL/GenBank/DDBJ databases">
        <authorList>
            <person name="Wallbank WR R."/>
            <person name="Pardo Diaz C."/>
            <person name="Kozak K."/>
            <person name="Martin S."/>
            <person name="Jiggins C."/>
            <person name="Moest M."/>
            <person name="Warren A I."/>
            <person name="Byers J.R.P. K."/>
            <person name="Montejo-Kovacevich G."/>
            <person name="Yen C E."/>
        </authorList>
    </citation>
    <scope>NUCLEOTIDE SEQUENCE [LARGE SCALE GENOMIC DNA]</scope>
</reference>
<evidence type="ECO:0000313" key="2">
    <source>
        <dbReference type="Proteomes" id="UP000494106"/>
    </source>
</evidence>
<sequence>MLRSIYFAGAMVPFLMLWCGVADGAPLFGLLSLLGASGSNSTSLLSTLALSHLQAKLTALSVLSDLAAIITNVTGNTKLQSARLAMPLPLLPVVLLSVGYQIALVRGNRLPRLSLALVLHRCTRREGSDRVRLSHDSANGAITRSSLSPTSTRRPILMLMSSQRAPGISCRYTSALNTVLNKTAPHNHNMSRYVFLITILLPIFLQHRGLGIAAPAPAPEPDPFFNSFLSLFNPSAVTNGTSALNALALSHINHQLSALSSLGTILGGGGFNFTDSMFG</sequence>
<comment type="caution">
    <text evidence="1">The sequence shown here is derived from an EMBL/GenBank/DDBJ whole genome shotgun (WGS) entry which is preliminary data.</text>
</comment>
<gene>
    <name evidence="1" type="ORF">APLA_LOCUS6627</name>
</gene>